<dbReference type="InterPro" id="IPR019874">
    <property type="entry name" value="RF_methyltr_PrmC"/>
</dbReference>
<name>A0A1G2BXP9_9BACT</name>
<dbReference type="InterPro" id="IPR007848">
    <property type="entry name" value="Small_mtfrase_dom"/>
</dbReference>
<dbReference type="Pfam" id="PF05175">
    <property type="entry name" value="MTS"/>
    <property type="match status" value="1"/>
</dbReference>
<evidence type="ECO:0000256" key="3">
    <source>
        <dbReference type="ARBA" id="ARBA00022679"/>
    </source>
</evidence>
<evidence type="ECO:0000313" key="8">
    <source>
        <dbReference type="Proteomes" id="UP000177626"/>
    </source>
</evidence>
<dbReference type="NCBIfam" id="TIGR00536">
    <property type="entry name" value="hemK_fam"/>
    <property type="match status" value="1"/>
</dbReference>
<dbReference type="AlphaFoldDB" id="A0A1G2BXP9"/>
<evidence type="ECO:0000259" key="6">
    <source>
        <dbReference type="Pfam" id="PF05175"/>
    </source>
</evidence>
<dbReference type="GO" id="GO:0032259">
    <property type="term" value="P:methylation"/>
    <property type="evidence" value="ECO:0007669"/>
    <property type="project" value="UniProtKB-KW"/>
</dbReference>
<dbReference type="SUPFAM" id="SSF53335">
    <property type="entry name" value="S-adenosyl-L-methionine-dependent methyltransferases"/>
    <property type="match status" value="1"/>
</dbReference>
<evidence type="ECO:0000256" key="2">
    <source>
        <dbReference type="ARBA" id="ARBA00022603"/>
    </source>
</evidence>
<reference evidence="7 8" key="1">
    <citation type="journal article" date="2016" name="Nat. Commun.">
        <title>Thousands of microbial genomes shed light on interconnected biogeochemical processes in an aquifer system.</title>
        <authorList>
            <person name="Anantharaman K."/>
            <person name="Brown C.T."/>
            <person name="Hug L.A."/>
            <person name="Sharon I."/>
            <person name="Castelle C.J."/>
            <person name="Probst A.J."/>
            <person name="Thomas B.C."/>
            <person name="Singh A."/>
            <person name="Wilkins M.J."/>
            <person name="Karaoz U."/>
            <person name="Brodie E.L."/>
            <person name="Williams K.H."/>
            <person name="Hubbard S.S."/>
            <person name="Banfield J.F."/>
        </authorList>
    </citation>
    <scope>NUCLEOTIDE SEQUENCE [LARGE SCALE GENOMIC DNA]</scope>
</reference>
<dbReference type="EMBL" id="MHKQ01000018">
    <property type="protein sequence ID" value="OGY93751.1"/>
    <property type="molecule type" value="Genomic_DNA"/>
</dbReference>
<comment type="catalytic activity">
    <reaction evidence="5">
        <text>L-glutaminyl-[peptide chain release factor] + S-adenosyl-L-methionine = N(5)-methyl-L-glutaminyl-[peptide chain release factor] + S-adenosyl-L-homocysteine + H(+)</text>
        <dbReference type="Rhea" id="RHEA:42896"/>
        <dbReference type="Rhea" id="RHEA-COMP:10271"/>
        <dbReference type="Rhea" id="RHEA-COMP:10272"/>
        <dbReference type="ChEBI" id="CHEBI:15378"/>
        <dbReference type="ChEBI" id="CHEBI:30011"/>
        <dbReference type="ChEBI" id="CHEBI:57856"/>
        <dbReference type="ChEBI" id="CHEBI:59789"/>
        <dbReference type="ChEBI" id="CHEBI:61891"/>
        <dbReference type="EC" id="2.1.1.297"/>
    </reaction>
</comment>
<keyword evidence="3 7" id="KW-0808">Transferase</keyword>
<dbReference type="PANTHER" id="PTHR18895:SF74">
    <property type="entry name" value="MTRF1L RELEASE FACTOR GLUTAMINE METHYLTRANSFERASE"/>
    <property type="match status" value="1"/>
</dbReference>
<gene>
    <name evidence="7" type="ORF">A2406_04260</name>
</gene>
<comment type="caution">
    <text evidence="7">The sequence shown here is derived from an EMBL/GenBank/DDBJ whole genome shotgun (WGS) entry which is preliminary data.</text>
</comment>
<dbReference type="Proteomes" id="UP000177626">
    <property type="component" value="Unassembled WGS sequence"/>
</dbReference>
<dbReference type="Gene3D" id="1.10.8.10">
    <property type="entry name" value="DNA helicase RuvA subunit, C-terminal domain"/>
    <property type="match status" value="1"/>
</dbReference>
<evidence type="ECO:0000256" key="1">
    <source>
        <dbReference type="ARBA" id="ARBA00012771"/>
    </source>
</evidence>
<evidence type="ECO:0000256" key="5">
    <source>
        <dbReference type="ARBA" id="ARBA00048391"/>
    </source>
</evidence>
<dbReference type="GO" id="GO:0102559">
    <property type="term" value="F:peptide chain release factor N(5)-glutamine methyltransferase activity"/>
    <property type="evidence" value="ECO:0007669"/>
    <property type="project" value="UniProtKB-EC"/>
</dbReference>
<dbReference type="InterPro" id="IPR050320">
    <property type="entry name" value="N5-glutamine_MTase"/>
</dbReference>
<sequence>MASSQKSKIISLRNLILKYQDKLDIDELDRLMAVALHKNIAYIYKNPEKKLSRSNILAFKKILKKRLAGWSLATLSGQKEFFGLNFLVNKYTLIPRPESELIVEEALKSTADGQNILDIGTGSGVLILSLAKHNTHLANYTATDISGRALKIAKSNSRKLKLKNKIKFIKTDLLAGLSSQFDIIMANLPYLNPKQMKEPSISKEPVSALLSGADGLDHYRKFLKQLPRYLNKKYIILLEIDPSQKDQIKKEISENLPQAKIKFLKDLAQNIRVVKITD</sequence>
<dbReference type="InterPro" id="IPR004556">
    <property type="entry name" value="HemK-like"/>
</dbReference>
<dbReference type="CDD" id="cd02440">
    <property type="entry name" value="AdoMet_MTases"/>
    <property type="match status" value="1"/>
</dbReference>
<dbReference type="EC" id="2.1.1.297" evidence="1"/>
<keyword evidence="2 7" id="KW-0489">Methyltransferase</keyword>
<evidence type="ECO:0000256" key="4">
    <source>
        <dbReference type="ARBA" id="ARBA00022691"/>
    </source>
</evidence>
<dbReference type="Gene3D" id="3.40.50.150">
    <property type="entry name" value="Vaccinia Virus protein VP39"/>
    <property type="match status" value="1"/>
</dbReference>
<keyword evidence="4" id="KW-0949">S-adenosyl-L-methionine</keyword>
<accession>A0A1G2BXP9</accession>
<organism evidence="7 8">
    <name type="scientific">Candidatus Komeilibacteria bacterium RIFOXYC1_FULL_37_11</name>
    <dbReference type="NCBI Taxonomy" id="1798555"/>
    <lineage>
        <taxon>Bacteria</taxon>
        <taxon>Candidatus Komeiliibacteriota</taxon>
    </lineage>
</organism>
<dbReference type="PANTHER" id="PTHR18895">
    <property type="entry name" value="HEMK METHYLTRANSFERASE"/>
    <property type="match status" value="1"/>
</dbReference>
<evidence type="ECO:0000313" key="7">
    <source>
        <dbReference type="EMBL" id="OGY93751.1"/>
    </source>
</evidence>
<dbReference type="InterPro" id="IPR029063">
    <property type="entry name" value="SAM-dependent_MTases_sf"/>
</dbReference>
<dbReference type="NCBIfam" id="TIGR03534">
    <property type="entry name" value="RF_mod_PrmC"/>
    <property type="match status" value="1"/>
</dbReference>
<proteinExistence type="predicted"/>
<feature type="domain" description="Methyltransferase small" evidence="6">
    <location>
        <begin position="100"/>
        <end position="197"/>
    </location>
</feature>
<protein>
    <recommendedName>
        <fullName evidence="1">peptide chain release factor N(5)-glutamine methyltransferase</fullName>
        <ecNumber evidence="1">2.1.1.297</ecNumber>
    </recommendedName>
</protein>